<feature type="transmembrane region" description="Helical" evidence="4">
    <location>
        <begin position="82"/>
        <end position="101"/>
    </location>
</feature>
<evidence type="ECO:0000256" key="1">
    <source>
        <dbReference type="ARBA" id="ARBA00023015"/>
    </source>
</evidence>
<dbReference type="PRINTS" id="PR00038">
    <property type="entry name" value="HTHLUXR"/>
</dbReference>
<dbReference type="InterPro" id="IPR036388">
    <property type="entry name" value="WH-like_DNA-bd_sf"/>
</dbReference>
<dbReference type="Proteomes" id="UP001320544">
    <property type="component" value="Chromosome"/>
</dbReference>
<evidence type="ECO:0000259" key="5">
    <source>
        <dbReference type="PROSITE" id="PS50043"/>
    </source>
</evidence>
<feature type="transmembrane region" description="Helical" evidence="4">
    <location>
        <begin position="304"/>
        <end position="325"/>
    </location>
</feature>
<evidence type="ECO:0000256" key="3">
    <source>
        <dbReference type="ARBA" id="ARBA00023163"/>
    </source>
</evidence>
<keyword evidence="7" id="KW-1185">Reference proteome</keyword>
<keyword evidence="1" id="KW-0805">Transcription regulation</keyword>
<feature type="domain" description="HTH luxR-type" evidence="5">
    <location>
        <begin position="350"/>
        <end position="415"/>
    </location>
</feature>
<feature type="transmembrane region" description="Helical" evidence="4">
    <location>
        <begin position="211"/>
        <end position="233"/>
    </location>
</feature>
<keyword evidence="4" id="KW-1133">Transmembrane helix</keyword>
<protein>
    <recommendedName>
        <fullName evidence="5">HTH luxR-type domain-containing protein</fullName>
    </recommendedName>
</protein>
<dbReference type="InterPro" id="IPR016032">
    <property type="entry name" value="Sig_transdc_resp-reg_C-effctor"/>
</dbReference>
<evidence type="ECO:0000313" key="6">
    <source>
        <dbReference type="EMBL" id="BDE94808.1"/>
    </source>
</evidence>
<dbReference type="CDD" id="cd06170">
    <property type="entry name" value="LuxR_C_like"/>
    <property type="match status" value="1"/>
</dbReference>
<keyword evidence="4" id="KW-0472">Membrane</keyword>
<feature type="transmembrane region" description="Helical" evidence="4">
    <location>
        <begin position="245"/>
        <end position="263"/>
    </location>
</feature>
<dbReference type="Gene3D" id="1.10.10.10">
    <property type="entry name" value="Winged helix-like DNA-binding domain superfamily/Winged helix DNA-binding domain"/>
    <property type="match status" value="1"/>
</dbReference>
<dbReference type="PANTHER" id="PTHR44688">
    <property type="entry name" value="DNA-BINDING TRANSCRIPTIONAL ACTIVATOR DEVR_DOSR"/>
    <property type="match status" value="1"/>
</dbReference>
<keyword evidence="2" id="KW-0238">DNA-binding</keyword>
<dbReference type="EMBL" id="AP025564">
    <property type="protein sequence ID" value="BDE94808.1"/>
    <property type="molecule type" value="Genomic_DNA"/>
</dbReference>
<sequence>MQIFAMVLLLAIERFCSYTSRQASAVLVVAASLQAVGSFLLFSPAYGNEQSALVALILRGVGSSVFLLAFGRLLCSIEPIKSALVIAGGEVLVGVFPVIFSSVPADAVAFVSSALPLAAAFCLLWAIEKTATAESGSSPVTREQLKKIPIHPIILLILCALSTIGIALVGQTPQANVDLLYRLLTIAVNLVVFSAYLIWIYGLKRNDPDTLWPFLMVIIFVGLFVFSSFSSIAPDAASSLLSATRKTLMVFAWVFMASIIYQLKLPAIPFFCLGQLAISQIPHTIAFFIRQYDLQISSNYQETSATILMAIMALAVIAGVLVVVYKSRLAASANQHPASPEAALKAAIDRLSDQYSLSSREAEVALLLAKGYTLGATAENLTVSLDTVRTHAKNLYRKLDIHKRQELLSLVQGELDLTACNAPIGGRR</sequence>
<dbReference type="SMART" id="SM00421">
    <property type="entry name" value="HTH_LUXR"/>
    <property type="match status" value="1"/>
</dbReference>
<dbReference type="SUPFAM" id="SSF46894">
    <property type="entry name" value="C-terminal effector domain of the bipartite response regulators"/>
    <property type="match status" value="1"/>
</dbReference>
<dbReference type="Pfam" id="PF00196">
    <property type="entry name" value="GerE"/>
    <property type="match status" value="1"/>
</dbReference>
<dbReference type="PANTHER" id="PTHR44688:SF16">
    <property type="entry name" value="DNA-BINDING TRANSCRIPTIONAL ACTIVATOR DEVR_DOSR"/>
    <property type="match status" value="1"/>
</dbReference>
<keyword evidence="4" id="KW-0812">Transmembrane</keyword>
<feature type="transmembrane region" description="Helical" evidence="4">
    <location>
        <begin position="107"/>
        <end position="127"/>
    </location>
</feature>
<gene>
    <name evidence="6" type="ORF">CE91St30_01410</name>
</gene>
<keyword evidence="3" id="KW-0804">Transcription</keyword>
<name>A0ABM7WFB8_9ACTN</name>
<organism evidence="6 7">
    <name type="scientific">Raoultibacter timonensis</name>
    <dbReference type="NCBI Taxonomy" id="1907662"/>
    <lineage>
        <taxon>Bacteria</taxon>
        <taxon>Bacillati</taxon>
        <taxon>Actinomycetota</taxon>
        <taxon>Coriobacteriia</taxon>
        <taxon>Eggerthellales</taxon>
        <taxon>Eggerthellaceae</taxon>
        <taxon>Raoultibacter</taxon>
    </lineage>
</organism>
<feature type="transmembrane region" description="Helical" evidence="4">
    <location>
        <begin position="180"/>
        <end position="199"/>
    </location>
</feature>
<feature type="transmembrane region" description="Helical" evidence="4">
    <location>
        <begin position="54"/>
        <end position="75"/>
    </location>
</feature>
<accession>A0ABM7WFB8</accession>
<dbReference type="PROSITE" id="PS50043">
    <property type="entry name" value="HTH_LUXR_2"/>
    <property type="match status" value="1"/>
</dbReference>
<reference evidence="6 7" key="1">
    <citation type="submission" date="2022-01" db="EMBL/GenBank/DDBJ databases">
        <title>Novel bile acid biosynthetic pathways are enriched in the microbiome of centenarians.</title>
        <authorList>
            <person name="Sato Y."/>
            <person name="Atarashi K."/>
            <person name="Plichta R.D."/>
            <person name="Arai Y."/>
            <person name="Sasajima S."/>
            <person name="Kearney M.S."/>
            <person name="Suda W."/>
            <person name="Takeshita K."/>
            <person name="Sasaki T."/>
            <person name="Okamoto S."/>
            <person name="Skelly N.A."/>
            <person name="Okamura Y."/>
            <person name="Vlamakis H."/>
            <person name="Li Y."/>
            <person name="Tanoue T."/>
            <person name="Takei H."/>
            <person name="Nittono H."/>
            <person name="Narushima S."/>
            <person name="Irie J."/>
            <person name="Itoh H."/>
            <person name="Moriya K."/>
            <person name="Sugiura Y."/>
            <person name="Suematsu M."/>
            <person name="Moritoki N."/>
            <person name="Shibata S."/>
            <person name="Littman R.D."/>
            <person name="Fischbach A.M."/>
            <person name="Uwamino Y."/>
            <person name="Inoue T."/>
            <person name="Honda A."/>
            <person name="Hattori M."/>
            <person name="Murai T."/>
            <person name="Xavier J.R."/>
            <person name="Hirose N."/>
            <person name="Honda K."/>
        </authorList>
    </citation>
    <scope>NUCLEOTIDE SEQUENCE [LARGE SCALE GENOMIC DNA]</scope>
    <source>
        <strain evidence="6 7">CE91-St30</strain>
    </source>
</reference>
<evidence type="ECO:0000256" key="4">
    <source>
        <dbReference type="SAM" id="Phobius"/>
    </source>
</evidence>
<feature type="transmembrane region" description="Helical" evidence="4">
    <location>
        <begin position="148"/>
        <end position="168"/>
    </location>
</feature>
<feature type="transmembrane region" description="Helical" evidence="4">
    <location>
        <begin position="270"/>
        <end position="292"/>
    </location>
</feature>
<proteinExistence type="predicted"/>
<evidence type="ECO:0000313" key="7">
    <source>
        <dbReference type="Proteomes" id="UP001320544"/>
    </source>
</evidence>
<evidence type="ECO:0000256" key="2">
    <source>
        <dbReference type="ARBA" id="ARBA00023125"/>
    </source>
</evidence>
<dbReference type="InterPro" id="IPR000792">
    <property type="entry name" value="Tscrpt_reg_LuxR_C"/>
</dbReference>